<accession>A0A932CMU3</accession>
<evidence type="ECO:0000256" key="5">
    <source>
        <dbReference type="ARBA" id="ARBA00022795"/>
    </source>
</evidence>
<dbReference type="GO" id="GO:0005829">
    <property type="term" value="C:cytosol"/>
    <property type="evidence" value="ECO:0007669"/>
    <property type="project" value="TreeGrafter"/>
</dbReference>
<proteinExistence type="inferred from homology"/>
<evidence type="ECO:0000313" key="10">
    <source>
        <dbReference type="Proteomes" id="UP000769766"/>
    </source>
</evidence>
<dbReference type="PANTHER" id="PTHR34982:SF1">
    <property type="entry name" value="FLAGELLAR ASSEMBLY PROTEIN FLIH"/>
    <property type="match status" value="1"/>
</dbReference>
<keyword evidence="4" id="KW-0813">Transport</keyword>
<dbReference type="EMBL" id="JACPRF010000121">
    <property type="protein sequence ID" value="MBI2876002.1"/>
    <property type="molecule type" value="Genomic_DNA"/>
</dbReference>
<dbReference type="Pfam" id="PF02108">
    <property type="entry name" value="FliH"/>
    <property type="match status" value="1"/>
</dbReference>
<reference evidence="9" key="1">
    <citation type="submission" date="2020-07" db="EMBL/GenBank/DDBJ databases">
        <title>Huge and variable diversity of episymbiotic CPR bacteria and DPANN archaea in groundwater ecosystems.</title>
        <authorList>
            <person name="He C.Y."/>
            <person name="Keren R."/>
            <person name="Whittaker M."/>
            <person name="Farag I.F."/>
            <person name="Doudna J."/>
            <person name="Cate J.H.D."/>
            <person name="Banfield J.F."/>
        </authorList>
    </citation>
    <scope>NUCLEOTIDE SEQUENCE</scope>
    <source>
        <strain evidence="9">NC_groundwater_672_Ag_B-0.1um_62_36</strain>
    </source>
</reference>
<dbReference type="GO" id="GO:0044781">
    <property type="term" value="P:bacterial-type flagellum organization"/>
    <property type="evidence" value="ECO:0007669"/>
    <property type="project" value="UniProtKB-KW"/>
</dbReference>
<dbReference type="GO" id="GO:0015031">
    <property type="term" value="P:protein transport"/>
    <property type="evidence" value="ECO:0007669"/>
    <property type="project" value="UniProtKB-KW"/>
</dbReference>
<evidence type="ECO:0000313" key="9">
    <source>
        <dbReference type="EMBL" id="MBI2876002.1"/>
    </source>
</evidence>
<protein>
    <recommendedName>
        <fullName evidence="3">Flagellar assembly protein FliH</fullName>
    </recommendedName>
</protein>
<evidence type="ECO:0000259" key="8">
    <source>
        <dbReference type="Pfam" id="PF02108"/>
    </source>
</evidence>
<dbReference type="AlphaFoldDB" id="A0A932CMU3"/>
<sequence length="266" mass="29793">MRSSPKIIKTNDLSRAKSKDRCEWTSLSGELSVRPISWDEFSLEISPRAPMPPTDEALFRAEEERRSWEAMKEEAIQWSRECIQEAKTRAEAIEQEAYQKGLSQGEKKGREMGLKELEPVGALLRQLLEEVGSLRQRIWEKSESDLVALSLAIAKGILHREVALDGEVIVRVAREALKNVAAGEWVKIRVNPADLEALTAHRDQLLDPSDGARGLQIEEDSSIARGGCLVESSLGEVDARIERQMEILETALRSAHHEPKPQPSEA</sequence>
<comment type="similarity">
    <text evidence="2">Belongs to the FliH family.</text>
</comment>
<dbReference type="InterPro" id="IPR051472">
    <property type="entry name" value="T3SS_Stator/FliH"/>
</dbReference>
<gene>
    <name evidence="9" type="ORF">HYY20_03900</name>
</gene>
<organism evidence="9 10">
    <name type="scientific">Tectimicrobiota bacterium</name>
    <dbReference type="NCBI Taxonomy" id="2528274"/>
    <lineage>
        <taxon>Bacteria</taxon>
        <taxon>Pseudomonadati</taxon>
        <taxon>Nitrospinota/Tectimicrobiota group</taxon>
        <taxon>Candidatus Tectimicrobiota</taxon>
    </lineage>
</organism>
<evidence type="ECO:0000256" key="4">
    <source>
        <dbReference type="ARBA" id="ARBA00022448"/>
    </source>
</evidence>
<dbReference type="InterPro" id="IPR018035">
    <property type="entry name" value="Flagellar_FliH/T3SS_HrpE"/>
</dbReference>
<feature type="domain" description="Flagellar assembly protein FliH/Type III secretion system HrpE" evidence="8">
    <location>
        <begin position="124"/>
        <end position="246"/>
    </location>
</feature>
<keyword evidence="5" id="KW-1005">Bacterial flagellum biogenesis</keyword>
<evidence type="ECO:0000256" key="3">
    <source>
        <dbReference type="ARBA" id="ARBA00016507"/>
    </source>
</evidence>
<comment type="function">
    <text evidence="1">Needed for flagellar regrowth and assembly.</text>
</comment>
<evidence type="ECO:0000256" key="6">
    <source>
        <dbReference type="ARBA" id="ARBA00022927"/>
    </source>
</evidence>
<evidence type="ECO:0000256" key="1">
    <source>
        <dbReference type="ARBA" id="ARBA00003041"/>
    </source>
</evidence>
<evidence type="ECO:0000256" key="7">
    <source>
        <dbReference type="ARBA" id="ARBA00023225"/>
    </source>
</evidence>
<evidence type="ECO:0000256" key="2">
    <source>
        <dbReference type="ARBA" id="ARBA00006602"/>
    </source>
</evidence>
<keyword evidence="7" id="KW-1006">Bacterial flagellum protein export</keyword>
<comment type="caution">
    <text evidence="9">The sequence shown here is derived from an EMBL/GenBank/DDBJ whole genome shotgun (WGS) entry which is preliminary data.</text>
</comment>
<keyword evidence="6" id="KW-0653">Protein transport</keyword>
<name>A0A932CMU3_UNCTE</name>
<dbReference type="PANTHER" id="PTHR34982">
    <property type="entry name" value="YOP PROTEINS TRANSLOCATION PROTEIN L"/>
    <property type="match status" value="1"/>
</dbReference>
<dbReference type="Proteomes" id="UP000769766">
    <property type="component" value="Unassembled WGS sequence"/>
</dbReference>